<dbReference type="PANTHER" id="PTHR34477">
    <property type="entry name" value="UPF0213 PROTEIN YHBQ"/>
    <property type="match status" value="1"/>
</dbReference>
<evidence type="ECO:0000256" key="1">
    <source>
        <dbReference type="ARBA" id="ARBA00007435"/>
    </source>
</evidence>
<proteinExistence type="inferred from homology"/>
<dbReference type="Proteomes" id="UP000295198">
    <property type="component" value="Unassembled WGS sequence"/>
</dbReference>
<dbReference type="InterPro" id="IPR050190">
    <property type="entry name" value="UPF0213_domain"/>
</dbReference>
<dbReference type="AlphaFoldDB" id="A0A4Q4ZJC7"/>
<evidence type="ECO:0000313" key="4">
    <source>
        <dbReference type="Proteomes" id="UP000295198"/>
    </source>
</evidence>
<gene>
    <name evidence="3" type="ORF">EKO23_03665</name>
</gene>
<organism evidence="3 4">
    <name type="scientific">Nocardioides guangzhouensis</name>
    <dbReference type="NCBI Taxonomy" id="2497878"/>
    <lineage>
        <taxon>Bacteria</taxon>
        <taxon>Bacillati</taxon>
        <taxon>Actinomycetota</taxon>
        <taxon>Actinomycetes</taxon>
        <taxon>Propionibacteriales</taxon>
        <taxon>Nocardioidaceae</taxon>
        <taxon>Nocardioides</taxon>
    </lineage>
</organism>
<dbReference type="InterPro" id="IPR000305">
    <property type="entry name" value="GIY-YIG_endonuc"/>
</dbReference>
<protein>
    <submittedName>
        <fullName evidence="3">GIY-YIG nuclease family protein</fullName>
    </submittedName>
</protein>
<accession>A0A4Q4ZJC7</accession>
<evidence type="ECO:0000259" key="2">
    <source>
        <dbReference type="PROSITE" id="PS50164"/>
    </source>
</evidence>
<sequence>MAWAYLLECSDDTFYAGSTTDLALRLSQDQQGLGAAYTRHRRPVRLVWAAEFDCVEEAFAMEKRIQGWGRRKRIALIEGRLDDLPGLSSRARH</sequence>
<dbReference type="CDD" id="cd10456">
    <property type="entry name" value="GIY-YIG_UPF0213"/>
    <property type="match status" value="1"/>
</dbReference>
<evidence type="ECO:0000313" key="3">
    <source>
        <dbReference type="EMBL" id="RYP88432.1"/>
    </source>
</evidence>
<dbReference type="SUPFAM" id="SSF82771">
    <property type="entry name" value="GIY-YIG endonuclease"/>
    <property type="match status" value="1"/>
</dbReference>
<feature type="domain" description="GIY-YIG" evidence="2">
    <location>
        <begin position="1"/>
        <end position="76"/>
    </location>
</feature>
<dbReference type="Gene3D" id="3.40.1440.10">
    <property type="entry name" value="GIY-YIG endonuclease"/>
    <property type="match status" value="1"/>
</dbReference>
<keyword evidence="4" id="KW-1185">Reference proteome</keyword>
<comment type="similarity">
    <text evidence="1">Belongs to the UPF0213 family.</text>
</comment>
<dbReference type="PROSITE" id="PS50164">
    <property type="entry name" value="GIY_YIG"/>
    <property type="match status" value="1"/>
</dbReference>
<dbReference type="RefSeq" id="WP_134714167.1">
    <property type="nucleotide sequence ID" value="NZ_SDKM01000003.1"/>
</dbReference>
<dbReference type="PANTHER" id="PTHR34477:SF1">
    <property type="entry name" value="UPF0213 PROTEIN YHBQ"/>
    <property type="match status" value="1"/>
</dbReference>
<dbReference type="Pfam" id="PF01541">
    <property type="entry name" value="GIY-YIG"/>
    <property type="match status" value="1"/>
</dbReference>
<dbReference type="OrthoDB" id="9797095at2"/>
<reference evidence="3 4" key="1">
    <citation type="submission" date="2019-01" db="EMBL/GenBank/DDBJ databases">
        <title>Nocardioides guangzhouensis sp. nov., an actinobacterium isolated from soil.</title>
        <authorList>
            <person name="Fu Y."/>
            <person name="Cai Y."/>
            <person name="Lin Z."/>
            <person name="Chen P."/>
        </authorList>
    </citation>
    <scope>NUCLEOTIDE SEQUENCE [LARGE SCALE GENOMIC DNA]</scope>
    <source>
        <strain evidence="3 4">130</strain>
    </source>
</reference>
<dbReference type="InterPro" id="IPR035901">
    <property type="entry name" value="GIY-YIG_endonuc_sf"/>
</dbReference>
<dbReference type="EMBL" id="SDKM01000003">
    <property type="protein sequence ID" value="RYP88432.1"/>
    <property type="molecule type" value="Genomic_DNA"/>
</dbReference>
<comment type="caution">
    <text evidence="3">The sequence shown here is derived from an EMBL/GenBank/DDBJ whole genome shotgun (WGS) entry which is preliminary data.</text>
</comment>
<name>A0A4Q4ZJC7_9ACTN</name>